<protein>
    <submittedName>
        <fullName evidence="5">Uncharacterized protein</fullName>
    </submittedName>
</protein>
<evidence type="ECO:0000256" key="1">
    <source>
        <dbReference type="ARBA" id="ARBA00006814"/>
    </source>
</evidence>
<organism evidence="5 6">
    <name type="scientific">Desulfolithobacter dissulfuricans</name>
    <dbReference type="NCBI Taxonomy" id="2795293"/>
    <lineage>
        <taxon>Bacteria</taxon>
        <taxon>Pseudomonadati</taxon>
        <taxon>Thermodesulfobacteriota</taxon>
        <taxon>Desulfobulbia</taxon>
        <taxon>Desulfobulbales</taxon>
        <taxon>Desulfobulbaceae</taxon>
        <taxon>Desulfolithobacter</taxon>
    </lineage>
</organism>
<evidence type="ECO:0000256" key="4">
    <source>
        <dbReference type="ARBA" id="ARBA00022801"/>
    </source>
</evidence>
<dbReference type="PANTHER" id="PTHR30302:SF1">
    <property type="entry name" value="HYDROGENASE 2 MATURATION PROTEASE"/>
    <property type="match status" value="1"/>
</dbReference>
<gene>
    <name evidence="5" type="ORF">GF1_18060</name>
</gene>
<keyword evidence="3" id="KW-0064">Aspartyl protease</keyword>
<dbReference type="NCBIfam" id="TIGR00072">
    <property type="entry name" value="hydrog_prot"/>
    <property type="match status" value="1"/>
</dbReference>
<reference evidence="5" key="1">
    <citation type="submission" date="2020-12" db="EMBL/GenBank/DDBJ databases">
        <title>Desulfobium dissulfuricans gen. nov., sp. nov., a novel mesophilic, sulfate-reducing bacterium isolated from a deep-sea hydrothermal vent.</title>
        <authorList>
            <person name="Hashimoto Y."/>
            <person name="Tame A."/>
            <person name="Sawayama S."/>
            <person name="Miyazaki J."/>
            <person name="Takai K."/>
            <person name="Nakagawa S."/>
        </authorList>
    </citation>
    <scope>NUCLEOTIDE SEQUENCE</scope>
    <source>
        <strain evidence="5">GF1</strain>
    </source>
</reference>
<keyword evidence="6" id="KW-1185">Reference proteome</keyword>
<dbReference type="SUPFAM" id="SSF53163">
    <property type="entry name" value="HybD-like"/>
    <property type="match status" value="1"/>
</dbReference>
<evidence type="ECO:0000313" key="6">
    <source>
        <dbReference type="Proteomes" id="UP001063350"/>
    </source>
</evidence>
<keyword evidence="2" id="KW-0645">Protease</keyword>
<evidence type="ECO:0000313" key="5">
    <source>
        <dbReference type="EMBL" id="BCO09430.1"/>
    </source>
</evidence>
<dbReference type="Proteomes" id="UP001063350">
    <property type="component" value="Chromosome"/>
</dbReference>
<dbReference type="Gene3D" id="3.40.50.1450">
    <property type="entry name" value="HybD-like"/>
    <property type="match status" value="1"/>
</dbReference>
<evidence type="ECO:0000256" key="3">
    <source>
        <dbReference type="ARBA" id="ARBA00022750"/>
    </source>
</evidence>
<dbReference type="AlphaFoldDB" id="A0A915XIQ8"/>
<comment type="similarity">
    <text evidence="1">Belongs to the peptidase A31 family.</text>
</comment>
<sequence length="111" mass="12161">MDVLYVIDTVSLDSAPGSIHRFTDQDVRSGNIQTRMSPHQVGLLEILSLCELRGRSPEKVEMITVVPEDLSTGIGLSPRLAPRIDEVLDILIKCLASHGVVLEEKEQAARA</sequence>
<dbReference type="EMBL" id="AP024233">
    <property type="protein sequence ID" value="BCO09430.1"/>
    <property type="molecule type" value="Genomic_DNA"/>
</dbReference>
<dbReference type="GO" id="GO:0016485">
    <property type="term" value="P:protein processing"/>
    <property type="evidence" value="ECO:0007669"/>
    <property type="project" value="TreeGrafter"/>
</dbReference>
<keyword evidence="4" id="KW-0378">Hydrolase</keyword>
<dbReference type="InterPro" id="IPR000671">
    <property type="entry name" value="Peptidase_A31"/>
</dbReference>
<dbReference type="KEGG" id="ddu:GF1_18060"/>
<proteinExistence type="inferred from homology"/>
<dbReference type="Pfam" id="PF01750">
    <property type="entry name" value="HycI"/>
    <property type="match status" value="1"/>
</dbReference>
<dbReference type="PANTHER" id="PTHR30302">
    <property type="entry name" value="HYDROGENASE 1 MATURATION PROTEASE"/>
    <property type="match status" value="1"/>
</dbReference>
<accession>A0A915XIQ8</accession>
<dbReference type="GO" id="GO:0004190">
    <property type="term" value="F:aspartic-type endopeptidase activity"/>
    <property type="evidence" value="ECO:0007669"/>
    <property type="project" value="UniProtKB-KW"/>
</dbReference>
<name>A0A915XIQ8_9BACT</name>
<evidence type="ECO:0000256" key="2">
    <source>
        <dbReference type="ARBA" id="ARBA00022670"/>
    </source>
</evidence>
<dbReference type="InterPro" id="IPR023430">
    <property type="entry name" value="Pept_HybD-like_dom_sf"/>
</dbReference>
<dbReference type="GO" id="GO:0008047">
    <property type="term" value="F:enzyme activator activity"/>
    <property type="evidence" value="ECO:0007669"/>
    <property type="project" value="InterPro"/>
</dbReference>